<dbReference type="Gene3D" id="3.30.2230.10">
    <property type="entry name" value="DUSP-like"/>
    <property type="match status" value="1"/>
</dbReference>
<gene>
    <name evidence="1" type="ORF">XDN619_LOCUS29003</name>
</gene>
<proteinExistence type="predicted"/>
<comment type="caution">
    <text evidence="1">The sequence shown here is derived from an EMBL/GenBank/DDBJ whole genome shotgun (WGS) entry which is preliminary data.</text>
</comment>
<reference evidence="1" key="1">
    <citation type="submission" date="2021-02" db="EMBL/GenBank/DDBJ databases">
        <authorList>
            <person name="Nowell W R."/>
        </authorList>
    </citation>
    <scope>NUCLEOTIDE SEQUENCE</scope>
</reference>
<organism evidence="1 2">
    <name type="scientific">Rotaria magnacalcarata</name>
    <dbReference type="NCBI Taxonomy" id="392030"/>
    <lineage>
        <taxon>Eukaryota</taxon>
        <taxon>Metazoa</taxon>
        <taxon>Spiralia</taxon>
        <taxon>Gnathifera</taxon>
        <taxon>Rotifera</taxon>
        <taxon>Eurotatoria</taxon>
        <taxon>Bdelloidea</taxon>
        <taxon>Philodinida</taxon>
        <taxon>Philodinidae</taxon>
        <taxon>Rotaria</taxon>
    </lineage>
</organism>
<dbReference type="InterPro" id="IPR035927">
    <property type="entry name" value="DUSP-like_sf"/>
</dbReference>
<dbReference type="EMBL" id="CAJNRG010014121">
    <property type="protein sequence ID" value="CAF2153210.1"/>
    <property type="molecule type" value="Genomic_DNA"/>
</dbReference>
<sequence>MLSCLIDVAQFVYVLSIHMNDSPDIYADNILQKDENTKTTRIAYFQADDFINWCSKDPLIQELLELIFQISDVVLGLRPSSKQDEITIVKSYHWINFNRSTSKPDSSWCLISMEWWLRWSSSNTNTTESTSPLTMSAATPEAVSSSSIDNMLMLSPSRLVNGNNNYLKHSNESYKDLPPPEITIETKRKKEKLFWSTIKKD</sequence>
<dbReference type="Proteomes" id="UP000663887">
    <property type="component" value="Unassembled WGS sequence"/>
</dbReference>
<protein>
    <submittedName>
        <fullName evidence="1">Uncharacterized protein</fullName>
    </submittedName>
</protein>
<dbReference type="AlphaFoldDB" id="A0A816Y1A9"/>
<evidence type="ECO:0000313" key="2">
    <source>
        <dbReference type="Proteomes" id="UP000663887"/>
    </source>
</evidence>
<name>A0A816Y1A9_9BILA</name>
<accession>A0A816Y1A9</accession>
<evidence type="ECO:0000313" key="1">
    <source>
        <dbReference type="EMBL" id="CAF2153210.1"/>
    </source>
</evidence>